<reference evidence="1 2" key="1">
    <citation type="journal article" date="2013" name="BMC Genomics">
        <title>Genomics-driven discovery of the pneumocandin biosynthetic gene cluster in the fungus Glarea lozoyensis.</title>
        <authorList>
            <person name="Chen L."/>
            <person name="Yue Q."/>
            <person name="Zhang X."/>
            <person name="Xiang M."/>
            <person name="Wang C."/>
            <person name="Li S."/>
            <person name="Che Y."/>
            <person name="Ortiz-Lopez F.J."/>
            <person name="Bills G.F."/>
            <person name="Liu X."/>
            <person name="An Z."/>
        </authorList>
    </citation>
    <scope>NUCLEOTIDE SEQUENCE [LARGE SCALE GENOMIC DNA]</scope>
    <source>
        <strain evidence="2">ATCC 20868 / MF5171</strain>
    </source>
</reference>
<accession>S3DEW0</accession>
<protein>
    <recommendedName>
        <fullName evidence="3">RanBP2-type domain-containing protein</fullName>
    </recommendedName>
</protein>
<dbReference type="GeneID" id="19462548"/>
<evidence type="ECO:0000313" key="2">
    <source>
        <dbReference type="Proteomes" id="UP000016922"/>
    </source>
</evidence>
<dbReference type="KEGG" id="glz:GLAREA_03493"/>
<gene>
    <name evidence="1" type="ORF">GLAREA_03493</name>
</gene>
<dbReference type="Proteomes" id="UP000016922">
    <property type="component" value="Unassembled WGS sequence"/>
</dbReference>
<dbReference type="RefSeq" id="XP_008081937.1">
    <property type="nucleotide sequence ID" value="XM_008083746.1"/>
</dbReference>
<keyword evidence="2" id="KW-1185">Reference proteome</keyword>
<proteinExistence type="predicted"/>
<name>S3DEW0_GLAL2</name>
<organism evidence="1 2">
    <name type="scientific">Glarea lozoyensis (strain ATCC 20868 / MF5171)</name>
    <dbReference type="NCBI Taxonomy" id="1116229"/>
    <lineage>
        <taxon>Eukaryota</taxon>
        <taxon>Fungi</taxon>
        <taxon>Dikarya</taxon>
        <taxon>Ascomycota</taxon>
        <taxon>Pezizomycotina</taxon>
        <taxon>Leotiomycetes</taxon>
        <taxon>Helotiales</taxon>
        <taxon>Helotiaceae</taxon>
        <taxon>Glarea</taxon>
    </lineage>
</organism>
<dbReference type="EMBL" id="KE145363">
    <property type="protein sequence ID" value="EPE30526.1"/>
    <property type="molecule type" value="Genomic_DNA"/>
</dbReference>
<dbReference type="HOGENOM" id="CLU_1713451_0_0_1"/>
<evidence type="ECO:0008006" key="3">
    <source>
        <dbReference type="Google" id="ProtNLM"/>
    </source>
</evidence>
<evidence type="ECO:0000313" key="1">
    <source>
        <dbReference type="EMBL" id="EPE30526.1"/>
    </source>
</evidence>
<dbReference type="AlphaFoldDB" id="S3DEW0"/>
<sequence>MAAAPIPSHACWFCSFNNTSRCEECESCGGPTIPTLDHESRSIQFHTFFYGSHADPTRNSAPLQRPAAANTLTLVPQRGFAICVGDGVNRALFIRYHAGTAKGINGKDVMRMGYRVGTGGTVVCKSNLADDDIHKWINNYDKIMFDHCVAIVR</sequence>